<reference evidence="2" key="1">
    <citation type="submission" date="2016-10" db="EMBL/GenBank/DDBJ databases">
        <authorList>
            <person name="Varghese N."/>
            <person name="Submissions S."/>
        </authorList>
    </citation>
    <scope>NUCLEOTIDE SEQUENCE [LARGE SCALE GENOMIC DNA]</scope>
    <source>
        <strain evidence="2">DSM 19113</strain>
    </source>
</reference>
<dbReference type="OrthoDB" id="1665841at2"/>
<organism evidence="1 2">
    <name type="scientific">Fructobacillus durionis</name>
    <dbReference type="NCBI Taxonomy" id="283737"/>
    <lineage>
        <taxon>Bacteria</taxon>
        <taxon>Bacillati</taxon>
        <taxon>Bacillota</taxon>
        <taxon>Bacilli</taxon>
        <taxon>Lactobacillales</taxon>
        <taxon>Lactobacillaceae</taxon>
        <taxon>Fructobacillus</taxon>
    </lineage>
</organism>
<proteinExistence type="predicted"/>
<dbReference type="RefSeq" id="WP_091503277.1">
    <property type="nucleotide sequence ID" value="NZ_FOLI01000011.1"/>
</dbReference>
<evidence type="ECO:0000313" key="1">
    <source>
        <dbReference type="EMBL" id="SFC23649.1"/>
    </source>
</evidence>
<dbReference type="Pfam" id="PF16784">
    <property type="entry name" value="HNHc_6"/>
    <property type="match status" value="1"/>
</dbReference>
<accession>A0A1I1HHM9</accession>
<keyword evidence="2" id="KW-1185">Reference proteome</keyword>
<sequence>MEITGNLISRHGSVVTIELESPDKLYELDKVQDSVITLNIQDGRSVSPKQRNFAFALIGDIAKAEIGGKWAGEPELIKRAFYFAMDMFYGVEGFSLSNGRGNMSDANTFINMLLEFCLYHNVPLSYRPLDNLDDPAIARYEYSCLMNKRCVICGLKADHHHITGSKVGMGNDRTKINHKGRRLIALCREHHDLFHHEEKERMAEYHLQGVPVDEKIAQIYNLNYW</sequence>
<dbReference type="STRING" id="283737.SAMN05660453_0021"/>
<dbReference type="EMBL" id="FOLI01000011">
    <property type="protein sequence ID" value="SFC23649.1"/>
    <property type="molecule type" value="Genomic_DNA"/>
</dbReference>
<dbReference type="Proteomes" id="UP000199376">
    <property type="component" value="Unassembled WGS sequence"/>
</dbReference>
<name>A0A1I1HHM9_9LACO</name>
<evidence type="ECO:0000313" key="2">
    <source>
        <dbReference type="Proteomes" id="UP000199376"/>
    </source>
</evidence>
<protein>
    <submittedName>
        <fullName evidence="1">Putative HNHc nuclease</fullName>
    </submittedName>
</protein>
<dbReference type="AlphaFoldDB" id="A0A1I1HHM9"/>
<dbReference type="InterPro" id="IPR041242">
    <property type="entry name" value="HNHc_6"/>
</dbReference>
<gene>
    <name evidence="1" type="ORF">SAMN05660453_0021</name>
</gene>